<protein>
    <recommendedName>
        <fullName evidence="4">FZ domain-containing protein</fullName>
    </recommendedName>
</protein>
<feature type="signal peptide" evidence="1">
    <location>
        <begin position="1"/>
        <end position="17"/>
    </location>
</feature>
<name>A0A2G9Q1Z3_AQUCT</name>
<dbReference type="Proteomes" id="UP000228934">
    <property type="component" value="Unassembled WGS sequence"/>
</dbReference>
<evidence type="ECO:0000313" key="2">
    <source>
        <dbReference type="EMBL" id="PIO09575.1"/>
    </source>
</evidence>
<dbReference type="AlphaFoldDB" id="A0A2G9Q1Z3"/>
<keyword evidence="1" id="KW-0732">Signal</keyword>
<feature type="chain" id="PRO_5013957021" description="FZ domain-containing protein" evidence="1">
    <location>
        <begin position="18"/>
        <end position="187"/>
    </location>
</feature>
<gene>
    <name evidence="2" type="ORF">AB205_0142130</name>
</gene>
<keyword evidence="3" id="KW-1185">Reference proteome</keyword>
<accession>A0A2G9Q1Z3</accession>
<feature type="non-terminal residue" evidence="2">
    <location>
        <position position="187"/>
    </location>
</feature>
<organism evidence="2 3">
    <name type="scientific">Aquarana catesbeiana</name>
    <name type="common">American bullfrog</name>
    <name type="synonym">Rana catesbeiana</name>
    <dbReference type="NCBI Taxonomy" id="8400"/>
    <lineage>
        <taxon>Eukaryota</taxon>
        <taxon>Metazoa</taxon>
        <taxon>Chordata</taxon>
        <taxon>Craniata</taxon>
        <taxon>Vertebrata</taxon>
        <taxon>Euteleostomi</taxon>
        <taxon>Amphibia</taxon>
        <taxon>Batrachia</taxon>
        <taxon>Anura</taxon>
        <taxon>Neobatrachia</taxon>
        <taxon>Ranoidea</taxon>
        <taxon>Ranidae</taxon>
        <taxon>Aquarana</taxon>
    </lineage>
</organism>
<dbReference type="EMBL" id="KZ369937">
    <property type="protein sequence ID" value="PIO09575.1"/>
    <property type="molecule type" value="Genomic_DNA"/>
</dbReference>
<reference evidence="3" key="1">
    <citation type="journal article" date="2017" name="Nat. Commun.">
        <title>The North American bullfrog draft genome provides insight into hormonal regulation of long noncoding RNA.</title>
        <authorList>
            <person name="Hammond S.A."/>
            <person name="Warren R.L."/>
            <person name="Vandervalk B.P."/>
            <person name="Kucuk E."/>
            <person name="Khan H."/>
            <person name="Gibb E.A."/>
            <person name="Pandoh P."/>
            <person name="Kirk H."/>
            <person name="Zhao Y."/>
            <person name="Jones M."/>
            <person name="Mungall A.J."/>
            <person name="Coope R."/>
            <person name="Pleasance S."/>
            <person name="Moore R.A."/>
            <person name="Holt R.A."/>
            <person name="Round J.M."/>
            <person name="Ohora S."/>
            <person name="Walle B.V."/>
            <person name="Veldhoen N."/>
            <person name="Helbing C.C."/>
            <person name="Birol I."/>
        </authorList>
    </citation>
    <scope>NUCLEOTIDE SEQUENCE [LARGE SCALE GENOMIC DNA]</scope>
</reference>
<proteinExistence type="predicted"/>
<evidence type="ECO:0000256" key="1">
    <source>
        <dbReference type="SAM" id="SignalP"/>
    </source>
</evidence>
<evidence type="ECO:0000313" key="3">
    <source>
        <dbReference type="Proteomes" id="UP000228934"/>
    </source>
</evidence>
<sequence>MQPLVPIICSHLCPVYAAICACQMQPLVPIICSHLCPSNAATCARHMQPLCPSNTATLPSNAAPVPSICRPCAQHMPPLCPSNTVTVPIMCSHCVHQMQPLVPIKCIHLCLLYVATCAHHMQPLVPSICSHCAHRPPPLAGLAGSSSSPRQCTRAAVTSAPACVSSALLPKHHASNRVAWRFGQPGN</sequence>
<evidence type="ECO:0008006" key="4">
    <source>
        <dbReference type="Google" id="ProtNLM"/>
    </source>
</evidence>